<sequence length="435" mass="50280">MAKGAKQLQRGENRKERQQPRTSAACWPSCVLRRDETPCQEQLKLVVILLRSEYSIRPSDACALSWCQSSRPSLVSPHFCQVQVDQSGQLGPLWAASGTGSADPGLPDRGMREEERKGPCGHRYLNRMAIIIQKNWRGYLGRKYFRKMMKIQKRWRSYYVRKYIHNYYAIKSYLEGLTVKNAIIREKLNEYVETTLKRQEEMALDNEERRKDYQAQRTHYLISTELRPGVFNSPFRLFPDEMEFRLQRCRPQIHSALPVCETDHTTRASGSAASFTSASMQRLPPISKKKLQGPFRDPAEVLQQRLKPLEPTLRVATSITSMEEARKELKREEERGRVNNKLFYPFSKADNNTKYEPSIHSSGSPELIAYGSKHFRDENLELLQGKKTPRPKPDSPVKDLGVAVDWSLFIYPDSGQKPLRRNIGCVESREVILEL</sequence>
<reference evidence="2 3" key="1">
    <citation type="journal article" date="2021" name="Cell">
        <title>Tracing the genetic footprints of vertebrate landing in non-teleost ray-finned fishes.</title>
        <authorList>
            <person name="Bi X."/>
            <person name="Wang K."/>
            <person name="Yang L."/>
            <person name="Pan H."/>
            <person name="Jiang H."/>
            <person name="Wei Q."/>
            <person name="Fang M."/>
            <person name="Yu H."/>
            <person name="Zhu C."/>
            <person name="Cai Y."/>
            <person name="He Y."/>
            <person name="Gan X."/>
            <person name="Zeng H."/>
            <person name="Yu D."/>
            <person name="Zhu Y."/>
            <person name="Jiang H."/>
            <person name="Qiu Q."/>
            <person name="Yang H."/>
            <person name="Zhang Y.E."/>
            <person name="Wang W."/>
            <person name="Zhu M."/>
            <person name="He S."/>
            <person name="Zhang G."/>
        </authorList>
    </citation>
    <scope>NUCLEOTIDE SEQUENCE [LARGE SCALE GENOMIC DNA]</scope>
    <source>
        <strain evidence="2">Bchr_013</strain>
    </source>
</reference>
<dbReference type="PROSITE" id="PS50096">
    <property type="entry name" value="IQ"/>
    <property type="match status" value="2"/>
</dbReference>
<feature type="compositionally biased region" description="Basic and acidic residues" evidence="1">
    <location>
        <begin position="9"/>
        <end position="19"/>
    </location>
</feature>
<dbReference type="CDD" id="cd23767">
    <property type="entry name" value="IQCD"/>
    <property type="match status" value="1"/>
</dbReference>
<dbReference type="SUPFAM" id="SSF52540">
    <property type="entry name" value="P-loop containing nucleoside triphosphate hydrolases"/>
    <property type="match status" value="1"/>
</dbReference>
<feature type="region of interest" description="Disordered" evidence="1">
    <location>
        <begin position="1"/>
        <end position="20"/>
    </location>
</feature>
<evidence type="ECO:0000313" key="2">
    <source>
        <dbReference type="EMBL" id="KAG2467275.1"/>
    </source>
</evidence>
<name>A0A8X7XH41_POLSE</name>
<dbReference type="SMART" id="SM00015">
    <property type="entry name" value="IQ"/>
    <property type="match status" value="1"/>
</dbReference>
<dbReference type="InterPro" id="IPR027417">
    <property type="entry name" value="P-loop_NTPase"/>
</dbReference>
<dbReference type="EMBL" id="JAATIS010000859">
    <property type="protein sequence ID" value="KAG2467275.1"/>
    <property type="molecule type" value="Genomic_DNA"/>
</dbReference>
<dbReference type="Pfam" id="PF00612">
    <property type="entry name" value="IQ"/>
    <property type="match status" value="1"/>
</dbReference>
<comment type="caution">
    <text evidence="2">The sequence shown here is derived from an EMBL/GenBank/DDBJ whole genome shotgun (WGS) entry which is preliminary data.</text>
</comment>
<evidence type="ECO:0000256" key="1">
    <source>
        <dbReference type="SAM" id="MobiDB-lite"/>
    </source>
</evidence>
<dbReference type="InterPro" id="IPR000048">
    <property type="entry name" value="IQ_motif_EF-hand-BS"/>
</dbReference>
<dbReference type="AlphaFoldDB" id="A0A8X7XH41"/>
<dbReference type="Gene3D" id="1.20.5.190">
    <property type="match status" value="1"/>
</dbReference>
<gene>
    <name evidence="2" type="primary">Spata17</name>
    <name evidence="2" type="ORF">GTO96_0010660</name>
</gene>
<accession>A0A8X7XH41</accession>
<feature type="non-terminal residue" evidence="2">
    <location>
        <position position="1"/>
    </location>
</feature>
<dbReference type="Proteomes" id="UP000886611">
    <property type="component" value="Unassembled WGS sequence"/>
</dbReference>
<keyword evidence="3" id="KW-1185">Reference proteome</keyword>
<organism evidence="2 3">
    <name type="scientific">Polypterus senegalus</name>
    <name type="common">Senegal bichir</name>
    <dbReference type="NCBI Taxonomy" id="55291"/>
    <lineage>
        <taxon>Eukaryota</taxon>
        <taxon>Metazoa</taxon>
        <taxon>Chordata</taxon>
        <taxon>Craniata</taxon>
        <taxon>Vertebrata</taxon>
        <taxon>Euteleostomi</taxon>
        <taxon>Actinopterygii</taxon>
        <taxon>Polypteriformes</taxon>
        <taxon>Polypteridae</taxon>
        <taxon>Polypterus</taxon>
    </lineage>
</organism>
<proteinExistence type="predicted"/>
<protein>
    <submittedName>
        <fullName evidence="2">SPT17 protein</fullName>
    </submittedName>
</protein>
<feature type="non-terminal residue" evidence="2">
    <location>
        <position position="435"/>
    </location>
</feature>
<evidence type="ECO:0000313" key="3">
    <source>
        <dbReference type="Proteomes" id="UP000886611"/>
    </source>
</evidence>